<keyword evidence="3" id="KW-1185">Reference proteome</keyword>
<accession>A0A4P9VQ52</accession>
<evidence type="ECO:0000313" key="2">
    <source>
        <dbReference type="EMBL" id="RDH44190.1"/>
    </source>
</evidence>
<reference evidence="2 3" key="1">
    <citation type="submission" date="2017-04" db="EMBL/GenBank/DDBJ databases">
        <title>Draft genome sequence of Zooshikella ganghwensis VG4 isolated from Red Sea sediments.</title>
        <authorList>
            <person name="Rehman Z."/>
            <person name="Alam I."/>
            <person name="Kamau A."/>
            <person name="Bajic V."/>
            <person name="Leiknes T."/>
        </authorList>
    </citation>
    <scope>NUCLEOTIDE SEQUENCE [LARGE SCALE GENOMIC DNA]</scope>
    <source>
        <strain evidence="2 3">VG4</strain>
    </source>
</reference>
<sequence>MTAEVSSATEEQVLSFIAHYRCAGVNHSEQEILLCPLQSTMHADYSWFLIGGDSPQGLGWFHPEHSTIGIYLPFAEENGSTFKDLLEYLIAYTRAAGVKMLKACTLPHWLSYYQAQGFSSLAIDSLSVDAADSENVFLGLNLAAPIPFASIPDKQGIEVIHAKYRHDYQPRAIKPAAETVTACQLILGEDSKLQVWHKQTDIMSALLSIVAQADEIVLIYSPLLQHELFADESFVREFSMFARRNPISHARILIDDCRAIVNYSHPLLSLQKRIPSLIKIQQTHPQYPVESYGYVLVDRVGWLELSDADLLIAKGSFADPGNVKLRQEGFQRAWDKSSKPADLRNISL</sequence>
<name>A0A4P9VQ52_9GAMM</name>
<protein>
    <recommendedName>
        <fullName evidence="1">DUF7931 domain-containing protein</fullName>
    </recommendedName>
</protein>
<dbReference type="Proteomes" id="UP000257039">
    <property type="component" value="Unassembled WGS sequence"/>
</dbReference>
<dbReference type="Pfam" id="PF25559">
    <property type="entry name" value="DUF7931"/>
    <property type="match status" value="1"/>
</dbReference>
<organism evidence="2 3">
    <name type="scientific">Zooshikella ganghwensis</name>
    <dbReference type="NCBI Taxonomy" id="202772"/>
    <lineage>
        <taxon>Bacteria</taxon>
        <taxon>Pseudomonadati</taxon>
        <taxon>Pseudomonadota</taxon>
        <taxon>Gammaproteobacteria</taxon>
        <taxon>Oceanospirillales</taxon>
        <taxon>Zooshikellaceae</taxon>
        <taxon>Zooshikella</taxon>
    </lineage>
</organism>
<dbReference type="AlphaFoldDB" id="A0A4P9VQ52"/>
<feature type="domain" description="DUF7931" evidence="1">
    <location>
        <begin position="200"/>
        <end position="345"/>
    </location>
</feature>
<evidence type="ECO:0000313" key="3">
    <source>
        <dbReference type="Proteomes" id="UP000257039"/>
    </source>
</evidence>
<evidence type="ECO:0000259" key="1">
    <source>
        <dbReference type="Pfam" id="PF25559"/>
    </source>
</evidence>
<dbReference type="InterPro" id="IPR057691">
    <property type="entry name" value="DUF7931"/>
</dbReference>
<proteinExistence type="predicted"/>
<dbReference type="EMBL" id="NDXW01000001">
    <property type="protein sequence ID" value="RDH44190.1"/>
    <property type="molecule type" value="Genomic_DNA"/>
</dbReference>
<comment type="caution">
    <text evidence="2">The sequence shown here is derived from an EMBL/GenBank/DDBJ whole genome shotgun (WGS) entry which is preliminary data.</text>
</comment>
<gene>
    <name evidence="2" type="ORF">B9G39_12425</name>
</gene>